<keyword evidence="3 9" id="KW-0489">Methyltransferase</keyword>
<feature type="domain" description="SAM-dependent MTase DRM-type" evidence="11">
    <location>
        <begin position="450"/>
        <end position="776"/>
    </location>
</feature>
<keyword evidence="8" id="KW-0539">Nucleus</keyword>
<evidence type="ECO:0000256" key="10">
    <source>
        <dbReference type="SAM" id="MobiDB-lite"/>
    </source>
</evidence>
<evidence type="ECO:0000256" key="7">
    <source>
        <dbReference type="ARBA" id="ARBA00023125"/>
    </source>
</evidence>
<evidence type="ECO:0000313" key="12">
    <source>
        <dbReference type="EnsemblPlants" id="EMT05690"/>
    </source>
</evidence>
<protein>
    <recommendedName>
        <fullName evidence="2">DNA (cytosine-5-)-methyltransferase</fullName>
        <ecNumber evidence="2">2.1.1.37</ecNumber>
    </recommendedName>
</protein>
<feature type="region of interest" description="Disordered" evidence="10">
    <location>
        <begin position="141"/>
        <end position="204"/>
    </location>
</feature>
<feature type="region of interest" description="Disordered" evidence="10">
    <location>
        <begin position="301"/>
        <end position="330"/>
    </location>
</feature>
<dbReference type="GO" id="GO:0032259">
    <property type="term" value="P:methylation"/>
    <property type="evidence" value="ECO:0007669"/>
    <property type="project" value="UniProtKB-KW"/>
</dbReference>
<name>M8AVJ0_AEGTA</name>
<dbReference type="PANTHER" id="PTHR23068:SF48">
    <property type="entry name" value="SAM-DEPENDENT MTASE DRM-TYPE DOMAIN-CONTAINING PROTEIN"/>
    <property type="match status" value="1"/>
</dbReference>
<evidence type="ECO:0000256" key="8">
    <source>
        <dbReference type="ARBA" id="ARBA00023242"/>
    </source>
</evidence>
<dbReference type="Pfam" id="PF00145">
    <property type="entry name" value="DNA_methylase"/>
    <property type="match status" value="1"/>
</dbReference>
<dbReference type="InterPro" id="IPR030380">
    <property type="entry name" value="SAM_MeTfrase_DRM"/>
</dbReference>
<comment type="subcellular location">
    <subcellularLocation>
        <location evidence="1">Nucleus</location>
    </subcellularLocation>
</comment>
<keyword evidence="4 9" id="KW-0808">Transferase</keyword>
<keyword evidence="6" id="KW-0677">Repeat</keyword>
<evidence type="ECO:0000256" key="4">
    <source>
        <dbReference type="ARBA" id="ARBA00022679"/>
    </source>
</evidence>
<dbReference type="GO" id="GO:0005634">
    <property type="term" value="C:nucleus"/>
    <property type="evidence" value="ECO:0007669"/>
    <property type="project" value="UniProtKB-SubCell"/>
</dbReference>
<sequence>MVDWISDSDDTDEFDWESDGLAEPLSALALDNLDASGPSMPDVTGWAKGKAPSASLVEEFVRMGYPKEIVLMAVEASEKEDDPGLCIWEMHTAILLIILEDRTKYYNNVPESINLATYAATPIQYDEGALVNYPSMENSFTSGCTPHDVEDDDDNDLDFPKWDDGGDDAGERAANSNDSSNEAESLSASALSNPDALGPSTLDVNGWAKEKAPSSSSLEEYVGMGYPKEMLLKGVKAIGYSHANEFLDLLLTFETLGNYPSMGNCFTPGCTSHDAADDDDGDIDFENLNDDDDANDFANWNGDDDDIDFKNWDDDDDGAGETEANSNGSSDEDFAQAMLEKDEKIKSLVDAGFPEVRANMAITRGGADDALFALLDSKNFSACEVMNKIFNSLKRRKEGRFMEESKKKRMRCGGEAQGNWLPLNGSDDEPIVLPNPMVGFSLPNSMVQPVKRSFPEPAIGPPFFYYENVARTPKRTWDTIKGELYGVEPEFLDSKYICATARKRDYIHNLPIENRSSLCLEPPKTIFEAFSHYRKWWPSWDLRKQLNCLTTCVPSSRLTELIECVLSVAENPPSLRVQKYVMALCRQYNLVWVGKNKVAHWEPHEMEYLLGFPRDHTRGLARKERYKSLGNSFQVDTVTYHLSVLRNMFPGGIKVLSLFTGIGGGEVALHRLGIHMRIVVSVEISKVNKRILRSWWNQTQTGELIQIPDVRTLTDDKIKSFIETSGGFDLVIGGSPCNNLAGRNRFHRDGLEGEHSSLFYQYPRILNTVKSVMARMLHLAI</sequence>
<dbReference type="PANTHER" id="PTHR23068">
    <property type="entry name" value="DNA CYTOSINE-5- -METHYLTRANSFERASE 3-RELATED"/>
    <property type="match status" value="1"/>
</dbReference>
<dbReference type="EnsemblPlants" id="EMT05690">
    <property type="protein sequence ID" value="EMT05690"/>
    <property type="gene ID" value="F775_16765"/>
</dbReference>
<dbReference type="PROSITE" id="PS51679">
    <property type="entry name" value="SAM_MT_C5"/>
    <property type="match status" value="1"/>
</dbReference>
<evidence type="ECO:0000256" key="2">
    <source>
        <dbReference type="ARBA" id="ARBA00011975"/>
    </source>
</evidence>
<evidence type="ECO:0000256" key="3">
    <source>
        <dbReference type="ARBA" id="ARBA00022603"/>
    </source>
</evidence>
<keyword evidence="7" id="KW-0238">DNA-binding</keyword>
<evidence type="ECO:0000256" key="5">
    <source>
        <dbReference type="ARBA" id="ARBA00022691"/>
    </source>
</evidence>
<evidence type="ECO:0000259" key="11">
    <source>
        <dbReference type="PROSITE" id="PS51680"/>
    </source>
</evidence>
<evidence type="ECO:0000256" key="6">
    <source>
        <dbReference type="ARBA" id="ARBA00022737"/>
    </source>
</evidence>
<dbReference type="InterPro" id="IPR050390">
    <property type="entry name" value="C5-Methyltransferase"/>
</dbReference>
<comment type="similarity">
    <text evidence="9">Belongs to the class I-like SAM-binding methyltransferase superfamily. C5-methyltransferase family.</text>
</comment>
<dbReference type="InterPro" id="IPR029063">
    <property type="entry name" value="SAM-dependent_MTases_sf"/>
</dbReference>
<dbReference type="GO" id="GO:0003677">
    <property type="term" value="F:DNA binding"/>
    <property type="evidence" value="ECO:0007669"/>
    <property type="project" value="UniProtKB-KW"/>
</dbReference>
<dbReference type="SUPFAM" id="SSF53335">
    <property type="entry name" value="S-adenosyl-L-methionine-dependent methyltransferases"/>
    <property type="match status" value="2"/>
</dbReference>
<evidence type="ECO:0000256" key="1">
    <source>
        <dbReference type="ARBA" id="ARBA00004123"/>
    </source>
</evidence>
<dbReference type="PROSITE" id="PS51680">
    <property type="entry name" value="SAM_MT_DRM"/>
    <property type="match status" value="1"/>
</dbReference>
<feature type="active site" evidence="9">
    <location>
        <position position="737"/>
    </location>
</feature>
<accession>M8AVJ0</accession>
<reference evidence="12" key="1">
    <citation type="submission" date="2015-06" db="UniProtKB">
        <authorList>
            <consortium name="EnsemblPlants"/>
        </authorList>
    </citation>
    <scope>IDENTIFICATION</scope>
</reference>
<dbReference type="GO" id="GO:0003886">
    <property type="term" value="F:DNA (cytosine-5-)-methyltransferase activity"/>
    <property type="evidence" value="ECO:0007669"/>
    <property type="project" value="UniProtKB-EC"/>
</dbReference>
<dbReference type="InterPro" id="IPR001525">
    <property type="entry name" value="C5_MeTfrase"/>
</dbReference>
<proteinExistence type="inferred from homology"/>
<evidence type="ECO:0000256" key="9">
    <source>
        <dbReference type="PROSITE-ProRule" id="PRU01016"/>
    </source>
</evidence>
<dbReference type="AlphaFoldDB" id="M8AVJ0"/>
<dbReference type="Gene3D" id="3.40.50.150">
    <property type="entry name" value="Vaccinia Virus protein VP39"/>
    <property type="match status" value="2"/>
</dbReference>
<organism evidence="12">
    <name type="scientific">Aegilops tauschii</name>
    <name type="common">Tausch's goatgrass</name>
    <name type="synonym">Aegilops squarrosa</name>
    <dbReference type="NCBI Taxonomy" id="37682"/>
    <lineage>
        <taxon>Eukaryota</taxon>
        <taxon>Viridiplantae</taxon>
        <taxon>Streptophyta</taxon>
        <taxon>Embryophyta</taxon>
        <taxon>Tracheophyta</taxon>
        <taxon>Spermatophyta</taxon>
        <taxon>Magnoliopsida</taxon>
        <taxon>Liliopsida</taxon>
        <taxon>Poales</taxon>
        <taxon>Poaceae</taxon>
        <taxon>BOP clade</taxon>
        <taxon>Pooideae</taxon>
        <taxon>Triticodae</taxon>
        <taxon>Triticeae</taxon>
        <taxon>Triticinae</taxon>
        <taxon>Aegilops</taxon>
    </lineage>
</organism>
<dbReference type="ExpressionAtlas" id="M8AVJ0">
    <property type="expression patterns" value="baseline"/>
</dbReference>
<keyword evidence="5 9" id="KW-0949">S-adenosyl-L-methionine</keyword>
<feature type="compositionally biased region" description="Low complexity" evidence="10">
    <location>
        <begin position="172"/>
        <end position="193"/>
    </location>
</feature>
<feature type="compositionally biased region" description="Acidic residues" evidence="10">
    <location>
        <begin position="302"/>
        <end position="320"/>
    </location>
</feature>
<dbReference type="EC" id="2.1.1.37" evidence="2"/>